<keyword evidence="2" id="KW-1185">Reference proteome</keyword>
<dbReference type="PANTHER" id="PTHR30283">
    <property type="entry name" value="PEROXIDE STRESS RESPONSE PROTEIN YAAA"/>
    <property type="match status" value="1"/>
</dbReference>
<dbReference type="InterPro" id="IPR005583">
    <property type="entry name" value="YaaA"/>
</dbReference>
<dbReference type="STRING" id="1229780.BN381_30018"/>
<gene>
    <name evidence="1" type="ORF">BN381_30018</name>
</gene>
<dbReference type="GO" id="GO:0005829">
    <property type="term" value="C:cytosol"/>
    <property type="evidence" value="ECO:0007669"/>
    <property type="project" value="TreeGrafter"/>
</dbReference>
<sequence length="230" mass="24912">MAVRKLSILLPHSRGTTDGGTGRPWAPGVSALADLDARRAQVVAAAGLGDAPTRRVVDRFSGVLFRELDYPTLDETARRRARGSVLVFNGLSGVSALGDPMPDHRLGPGDALAPMGRLSTWWRPHLTAALADHLRGAVIWDLLPGEHSAAWTPAEVPSHRRITVRFLDASGRTVSHWNKLLKGALVRHIVKNRLLEPAGLIDFEHPAGYHLDETVSILDGDQPQVILRAG</sequence>
<accession>R4Z5K1</accession>
<name>R4Z5K1_9ACTN</name>
<reference evidence="1 2" key="1">
    <citation type="journal article" date="2013" name="ISME J.">
        <title>Metabolic model for the filamentous 'Candidatus Microthrix parvicella' based on genomic and metagenomic analyses.</title>
        <authorList>
            <person name="Jon McIlroy S."/>
            <person name="Kristiansen R."/>
            <person name="Albertsen M."/>
            <person name="Michael Karst S."/>
            <person name="Rossetti S."/>
            <person name="Lund Nielsen J."/>
            <person name="Tandoi V."/>
            <person name="James Seviour R."/>
            <person name="Nielsen P.H."/>
        </authorList>
    </citation>
    <scope>NUCLEOTIDE SEQUENCE [LARGE SCALE GENOMIC DNA]</scope>
    <source>
        <strain evidence="1 2">RN1</strain>
    </source>
</reference>
<dbReference type="AlphaFoldDB" id="R4Z5K1"/>
<comment type="caution">
    <text evidence="1">The sequence shown here is derived from an EMBL/GenBank/DDBJ whole genome shotgun (WGS) entry which is preliminary data.</text>
</comment>
<dbReference type="Pfam" id="PF03883">
    <property type="entry name" value="H2O2_YaaD"/>
    <property type="match status" value="1"/>
</dbReference>
<evidence type="ECO:0008006" key="3">
    <source>
        <dbReference type="Google" id="ProtNLM"/>
    </source>
</evidence>
<dbReference type="eggNOG" id="COG3022">
    <property type="taxonomic scope" value="Bacteria"/>
</dbReference>
<organism evidence="1 2">
    <name type="scientific">Candidatus Neomicrothrix parvicella RN1</name>
    <dbReference type="NCBI Taxonomy" id="1229780"/>
    <lineage>
        <taxon>Bacteria</taxon>
        <taxon>Bacillati</taxon>
        <taxon>Actinomycetota</taxon>
        <taxon>Acidimicrobiia</taxon>
        <taxon>Acidimicrobiales</taxon>
        <taxon>Microthrixaceae</taxon>
        <taxon>Candidatus Neomicrothrix</taxon>
    </lineage>
</organism>
<dbReference type="HOGENOM" id="CLU_071581_0_0_11"/>
<dbReference type="Proteomes" id="UP000018291">
    <property type="component" value="Unassembled WGS sequence"/>
</dbReference>
<evidence type="ECO:0000313" key="1">
    <source>
        <dbReference type="EMBL" id="CCM63822.1"/>
    </source>
</evidence>
<proteinExistence type="predicted"/>
<protein>
    <recommendedName>
        <fullName evidence="3">Peroxide stress protein YaaA</fullName>
    </recommendedName>
</protein>
<dbReference type="PANTHER" id="PTHR30283:SF4">
    <property type="entry name" value="PEROXIDE STRESS RESISTANCE PROTEIN YAAA"/>
    <property type="match status" value="1"/>
</dbReference>
<dbReference type="GO" id="GO:0033194">
    <property type="term" value="P:response to hydroperoxide"/>
    <property type="evidence" value="ECO:0007669"/>
    <property type="project" value="TreeGrafter"/>
</dbReference>
<evidence type="ECO:0000313" key="2">
    <source>
        <dbReference type="Proteomes" id="UP000018291"/>
    </source>
</evidence>
<dbReference type="EMBL" id="CANL01000023">
    <property type="protein sequence ID" value="CCM63822.1"/>
    <property type="molecule type" value="Genomic_DNA"/>
</dbReference>